<feature type="signal peptide" evidence="1">
    <location>
        <begin position="1"/>
        <end position="30"/>
    </location>
</feature>
<evidence type="ECO:0000256" key="1">
    <source>
        <dbReference type="SAM" id="SignalP"/>
    </source>
</evidence>
<dbReference type="EMBL" id="CP117167">
    <property type="protein sequence ID" value="WCT11074.1"/>
    <property type="molecule type" value="Genomic_DNA"/>
</dbReference>
<evidence type="ECO:0000313" key="3">
    <source>
        <dbReference type="EMBL" id="WCT11074.1"/>
    </source>
</evidence>
<dbReference type="Proteomes" id="UP001216139">
    <property type="component" value="Chromosome"/>
</dbReference>
<name>A0ABY7T481_9SPHI</name>
<keyword evidence="4" id="KW-1185">Reference proteome</keyword>
<evidence type="ECO:0000259" key="2">
    <source>
        <dbReference type="Pfam" id="PF06452"/>
    </source>
</evidence>
<protein>
    <submittedName>
        <fullName evidence="3">Carbohydrate-binding family 9-like protein</fullName>
    </submittedName>
</protein>
<dbReference type="Pfam" id="PF06452">
    <property type="entry name" value="CBM9_1"/>
    <property type="match status" value="1"/>
</dbReference>
<dbReference type="CDD" id="cd09620">
    <property type="entry name" value="CBM9_like_3"/>
    <property type="match status" value="1"/>
</dbReference>
<reference evidence="3 4" key="1">
    <citation type="submission" date="2023-02" db="EMBL/GenBank/DDBJ databases">
        <title>Genome sequence of Mucilaginibacter jinjuensis strain KACC 16571.</title>
        <authorList>
            <person name="Kim S."/>
            <person name="Heo J."/>
            <person name="Kwon S.-W."/>
        </authorList>
    </citation>
    <scope>NUCLEOTIDE SEQUENCE [LARGE SCALE GENOMIC DNA]</scope>
    <source>
        <strain evidence="3 4">KACC 16571</strain>
    </source>
</reference>
<evidence type="ECO:0000313" key="4">
    <source>
        <dbReference type="Proteomes" id="UP001216139"/>
    </source>
</evidence>
<dbReference type="SUPFAM" id="SSF49344">
    <property type="entry name" value="CBD9-like"/>
    <property type="match status" value="1"/>
</dbReference>
<dbReference type="PANTHER" id="PTHR35532:SF5">
    <property type="entry name" value="CARBOHYDRATE-BINDING DOMAIN-CONTAINING PROTEIN"/>
    <property type="match status" value="1"/>
</dbReference>
<proteinExistence type="predicted"/>
<feature type="domain" description="Carbohydrate-binding" evidence="2">
    <location>
        <begin position="58"/>
        <end position="251"/>
    </location>
</feature>
<gene>
    <name evidence="3" type="ORF">PQO05_20250</name>
</gene>
<accession>A0ABY7T481</accession>
<dbReference type="PANTHER" id="PTHR35532">
    <property type="entry name" value="SIMILAR TO POLYHYDROXYALKANOATE DEPOLYMERASE"/>
    <property type="match status" value="1"/>
</dbReference>
<feature type="chain" id="PRO_5046330129" evidence="1">
    <location>
        <begin position="31"/>
        <end position="372"/>
    </location>
</feature>
<organism evidence="3 4">
    <name type="scientific">Mucilaginibacter jinjuensis</name>
    <dbReference type="NCBI Taxonomy" id="1176721"/>
    <lineage>
        <taxon>Bacteria</taxon>
        <taxon>Pseudomonadati</taxon>
        <taxon>Bacteroidota</taxon>
        <taxon>Sphingobacteriia</taxon>
        <taxon>Sphingobacteriales</taxon>
        <taxon>Sphingobacteriaceae</taxon>
        <taxon>Mucilaginibacter</taxon>
    </lineage>
</organism>
<sequence length="372" mass="43033">MKSSYRLLLAFTRKVTPGFFLLFSFSSLKAQNVFNGLEPLFTTPKSYVIQHTDAVPNIDGNLDDAAWQKAQWTEDFVDIEGSLKPLPTFRTQVKMLWDDSTLFIAAKLQEPNVWAIQTHHDDIIFKDNDFEIFIDPNNTTHQYDEIEVNAFNKIFDLFLSKSYRNQGNPFIGWDVSGLQSAVKIDGTLNNAGDEDKGWTIEMAIPLKSIRTGFTKTVKEGELWRINFSRVEWDTKVVNGKYVKLTDVKGKNLPEHNWVWSPQGIIDMHYPERWGYLLFTRKENTQFSLPDEESQRQYLWLIYYRQKEYQRKNGKYALALNDLGSNPKQTVKGKDVRLAMQATERQFTATVAIDGQYVILINDEGLIKSTVNK</sequence>
<dbReference type="Gene3D" id="2.60.40.1190">
    <property type="match status" value="1"/>
</dbReference>
<dbReference type="InterPro" id="IPR010502">
    <property type="entry name" value="Carb-bd_dom_fam9"/>
</dbReference>
<keyword evidence="1" id="KW-0732">Signal</keyword>
<dbReference type="RefSeq" id="WP_273629263.1">
    <property type="nucleotide sequence ID" value="NZ_CP117167.1"/>
</dbReference>